<evidence type="ECO:0000256" key="1">
    <source>
        <dbReference type="SAM" id="Phobius"/>
    </source>
</evidence>
<dbReference type="EMBL" id="CP002738">
    <property type="protein sequence ID" value="AEG01421.1"/>
    <property type="molecule type" value="Genomic_DNA"/>
</dbReference>
<protein>
    <recommendedName>
        <fullName evidence="5">Secreted protein</fullName>
    </recommendedName>
</protein>
<keyword evidence="1" id="KW-0472">Membrane</keyword>
<dbReference type="HOGENOM" id="CLU_923794_0_0_6"/>
<proteinExistence type="predicted"/>
<reference key="2">
    <citation type="submission" date="2011-05" db="EMBL/GenBank/DDBJ databases">
        <title>Complete genome sequence of the aerobic marine methanotroph Methylomonas methanica MC09.</title>
        <authorList>
            <person name="Boden R."/>
            <person name="Cunliffe M."/>
            <person name="Scanlan J."/>
            <person name="Moussard H."/>
            <person name="Kits K.D."/>
            <person name="Klotz M."/>
            <person name="Jetten M."/>
            <person name="Vuilleumier S."/>
            <person name="Han J."/>
            <person name="Peters L."/>
            <person name="Mikhailova N."/>
            <person name="Teshima H."/>
            <person name="Tapia R."/>
            <person name="Kyrpides N."/>
            <person name="Ivanova N."/>
            <person name="Pagani I."/>
            <person name="Cheng J.-F."/>
            <person name="Goodwin L."/>
            <person name="Han C."/>
            <person name="Hauser L."/>
            <person name="Land M."/>
            <person name="Lapidus A."/>
            <person name="Lucas S."/>
            <person name="Pitluck S."/>
            <person name="Woyke T."/>
            <person name="Stein L.Y."/>
            <person name="Murrell C."/>
        </authorList>
    </citation>
    <scope>NUCLEOTIDE SEQUENCE</scope>
    <source>
        <strain>MC09</strain>
    </source>
</reference>
<keyword evidence="1" id="KW-1133">Transmembrane helix</keyword>
<feature type="chain" id="PRO_5003396477" description="Secreted protein" evidence="2">
    <location>
        <begin position="21"/>
        <end position="263"/>
    </location>
</feature>
<reference evidence="3 4" key="1">
    <citation type="journal article" date="2011" name="J. Bacteriol.">
        <title>Complete Genome Sequence of the Aerobic Marine Methanotroph Methylomonas methanica MC09.</title>
        <authorList>
            <person name="Boden R."/>
            <person name="Cunliffe M."/>
            <person name="Scanlan J."/>
            <person name="Moussard H."/>
            <person name="Kits K.D."/>
            <person name="Klotz M.G."/>
            <person name="Jetten M.S."/>
            <person name="Vuilleumier S."/>
            <person name="Han J."/>
            <person name="Peters L."/>
            <person name="Mikhailova N."/>
            <person name="Teshima H."/>
            <person name="Tapia R."/>
            <person name="Kyrpides N."/>
            <person name="Ivanova N."/>
            <person name="Pagani I."/>
            <person name="Cheng J.F."/>
            <person name="Goodwin L."/>
            <person name="Han C."/>
            <person name="Hauser L."/>
            <person name="Land M.L."/>
            <person name="Lapidus A."/>
            <person name="Lucas S."/>
            <person name="Pitluck S."/>
            <person name="Woyke T."/>
            <person name="Stein L."/>
            <person name="Murrell J.C."/>
        </authorList>
    </citation>
    <scope>NUCLEOTIDE SEQUENCE [LARGE SCALE GENOMIC DNA]</scope>
    <source>
        <strain evidence="3 4">MC09</strain>
    </source>
</reference>
<feature type="transmembrane region" description="Helical" evidence="1">
    <location>
        <begin position="234"/>
        <end position="254"/>
    </location>
</feature>
<dbReference type="Proteomes" id="UP000008888">
    <property type="component" value="Chromosome"/>
</dbReference>
<reference evidence="4" key="3">
    <citation type="submission" date="2011-05" db="EMBL/GenBank/DDBJ databases">
        <title>Complete sequence of Methylomonas methanica MC09.</title>
        <authorList>
            <consortium name="US DOE Joint Genome Institute"/>
            <person name="Lucas S."/>
            <person name="Han J."/>
            <person name="Lapidus A."/>
            <person name="Cheng J.-F."/>
            <person name="Goodwin L."/>
            <person name="Pitluck S."/>
            <person name="Peters L."/>
            <person name="Mikhailova N."/>
            <person name="Teshima H."/>
            <person name="Han C."/>
            <person name="Tapia R."/>
            <person name="Land M."/>
            <person name="Hauser L."/>
            <person name="Kyrpides N."/>
            <person name="Ivanova N."/>
            <person name="Pagani I."/>
            <person name="Stein L."/>
            <person name="Woyke T."/>
        </authorList>
    </citation>
    <scope>NUCLEOTIDE SEQUENCE [LARGE SCALE GENOMIC DNA]</scope>
    <source>
        <strain evidence="4">MC09</strain>
    </source>
</reference>
<sequence>MKISNVILMACAMACTTAQAATVSGGSLILNIDRNALAAGVTLDNTAAPSIYVEEFFDATAANRTQTQLLNDNTPLDWSDYAANEISATGLQYAVNGLTIAVNPGGRQNRPTTLDFDPNDLFGTATGSIGLGGVIRFRVDVDRPNNRILMGDMTLEYHPELEGASPGRSGWLLVNHIGFDADAFELFDVATNLVGNSLTLTGNLGYGWGIDHLGATDARLSDTRIGNFSFQTTVVPVPAAVWLFAGGLVGLCRLGRPKERSRL</sequence>
<dbReference type="OrthoDB" id="5572516at2"/>
<evidence type="ECO:0000313" key="4">
    <source>
        <dbReference type="Proteomes" id="UP000008888"/>
    </source>
</evidence>
<dbReference type="KEGG" id="mmt:Metme_3043"/>
<organism evidence="3 4">
    <name type="scientific">Methylomonas methanica (strain DSM 25384 / MC09)</name>
    <dbReference type="NCBI Taxonomy" id="857087"/>
    <lineage>
        <taxon>Bacteria</taxon>
        <taxon>Pseudomonadati</taxon>
        <taxon>Pseudomonadota</taxon>
        <taxon>Gammaproteobacteria</taxon>
        <taxon>Methylococcales</taxon>
        <taxon>Methylococcaceae</taxon>
        <taxon>Methylomonas</taxon>
    </lineage>
</organism>
<accession>G0A2R8</accession>
<keyword evidence="2" id="KW-0732">Signal</keyword>
<keyword evidence="1" id="KW-0812">Transmembrane</keyword>
<feature type="signal peptide" evidence="2">
    <location>
        <begin position="1"/>
        <end position="20"/>
    </location>
</feature>
<evidence type="ECO:0000313" key="3">
    <source>
        <dbReference type="EMBL" id="AEG01421.1"/>
    </source>
</evidence>
<gene>
    <name evidence="3" type="ordered locus">Metme_3043</name>
</gene>
<evidence type="ECO:0000256" key="2">
    <source>
        <dbReference type="SAM" id="SignalP"/>
    </source>
</evidence>
<name>G0A2R8_METMM</name>
<keyword evidence="4" id="KW-1185">Reference proteome</keyword>
<dbReference type="AlphaFoldDB" id="G0A2R8"/>
<dbReference type="RefSeq" id="WP_013819648.1">
    <property type="nucleotide sequence ID" value="NC_015572.1"/>
</dbReference>
<evidence type="ECO:0008006" key="5">
    <source>
        <dbReference type="Google" id="ProtNLM"/>
    </source>
</evidence>